<dbReference type="EC" id="1.-.-.-" evidence="3"/>
<organism evidence="3 4">
    <name type="scientific">Rhodococcus jostii</name>
    <dbReference type="NCBI Taxonomy" id="132919"/>
    <lineage>
        <taxon>Bacteria</taxon>
        <taxon>Bacillati</taxon>
        <taxon>Actinomycetota</taxon>
        <taxon>Actinomycetes</taxon>
        <taxon>Mycobacteriales</taxon>
        <taxon>Nocardiaceae</taxon>
        <taxon>Rhodococcus</taxon>
    </lineage>
</organism>
<protein>
    <submittedName>
        <fullName evidence="3">LLM class flavin-dependent oxidoreductase</fullName>
        <ecNumber evidence="3">1.-.-.-</ecNumber>
    </submittedName>
</protein>
<dbReference type="InterPro" id="IPR011251">
    <property type="entry name" value="Luciferase-like_dom"/>
</dbReference>
<dbReference type="PANTHER" id="PTHR30137:SF6">
    <property type="entry name" value="LUCIFERASE-LIKE MONOOXYGENASE"/>
    <property type="match status" value="1"/>
</dbReference>
<sequence length="338" mass="36792">MDTLSAPQDRPALSLLDLAPIRHGHTVGDALHRTVELAAHAELLGFHRYWLAEHHNMAPMASSANIVLAGAVAAGTRTIRVGTGSLNLSNYAPLVVAEQVGTLTALHPGRFDLGLGRAPGADPWTAAEIRRGRPADQEFTAQFAELLAYLHGTRPRVRAIPGEGAHIPIYLLGSGVYSAAFAARLGLPFVFAAHFAPTRLQEATDLYHSTFRPSQILSEPYAMVSVNAVLADDDREAARLFTSVQQRFLATVRGRMQPLAPPVDDIHRLWTRDEAAAVAEQLSQSYIGTPETVRPRLEALVARTGARELIFMSETYDQAARMRSYELIASLWNPVTAP</sequence>
<dbReference type="InterPro" id="IPR036661">
    <property type="entry name" value="Luciferase-like_sf"/>
</dbReference>
<dbReference type="SUPFAM" id="SSF51679">
    <property type="entry name" value="Bacterial luciferase-like"/>
    <property type="match status" value="1"/>
</dbReference>
<dbReference type="PANTHER" id="PTHR30137">
    <property type="entry name" value="LUCIFERASE-LIKE MONOOXYGENASE"/>
    <property type="match status" value="1"/>
</dbReference>
<dbReference type="Pfam" id="PF00296">
    <property type="entry name" value="Bac_luciferase"/>
    <property type="match status" value="1"/>
</dbReference>
<dbReference type="InterPro" id="IPR050766">
    <property type="entry name" value="Bact_Lucif_Oxidored"/>
</dbReference>
<dbReference type="NCBIfam" id="TIGR03558">
    <property type="entry name" value="oxido_grp_1"/>
    <property type="match status" value="1"/>
</dbReference>
<evidence type="ECO:0000313" key="3">
    <source>
        <dbReference type="EMBL" id="MDV6281754.1"/>
    </source>
</evidence>
<comment type="caution">
    <text evidence="3">The sequence shown here is derived from an EMBL/GenBank/DDBJ whole genome shotgun (WGS) entry which is preliminary data.</text>
</comment>
<accession>A0ABU4CDW2</accession>
<keyword evidence="3" id="KW-0560">Oxidoreductase</keyword>
<dbReference type="Proteomes" id="UP001185737">
    <property type="component" value="Unassembled WGS sequence"/>
</dbReference>
<dbReference type="GO" id="GO:0016491">
    <property type="term" value="F:oxidoreductase activity"/>
    <property type="evidence" value="ECO:0007669"/>
    <property type="project" value="UniProtKB-KW"/>
</dbReference>
<keyword evidence="4" id="KW-1185">Reference proteome</keyword>
<reference evidence="3 4" key="1">
    <citation type="submission" date="2023-10" db="EMBL/GenBank/DDBJ databases">
        <title>Development of a sustainable strategy for remediation of hydrocarbon-contaminated territories based on the waste exchange concept.</title>
        <authorList>
            <person name="Krivoruchko A."/>
        </authorList>
    </citation>
    <scope>NUCLEOTIDE SEQUENCE [LARGE SCALE GENOMIC DNA]</scope>
    <source>
        <strain evidence="3 4">IEGM 60</strain>
    </source>
</reference>
<dbReference type="InterPro" id="IPR019949">
    <property type="entry name" value="CmoO-like"/>
</dbReference>
<dbReference type="Gene3D" id="3.20.20.30">
    <property type="entry name" value="Luciferase-like domain"/>
    <property type="match status" value="1"/>
</dbReference>
<feature type="domain" description="Luciferase-like" evidence="2">
    <location>
        <begin position="23"/>
        <end position="307"/>
    </location>
</feature>
<comment type="similarity">
    <text evidence="1">To bacterial alkanal monooxygenase alpha and beta chains.</text>
</comment>
<name>A0ABU4CDW2_RHOJO</name>
<dbReference type="EMBL" id="JAWLKA010000007">
    <property type="protein sequence ID" value="MDV6281754.1"/>
    <property type="molecule type" value="Genomic_DNA"/>
</dbReference>
<evidence type="ECO:0000256" key="1">
    <source>
        <dbReference type="ARBA" id="ARBA00007789"/>
    </source>
</evidence>
<proteinExistence type="predicted"/>
<dbReference type="RefSeq" id="WP_283351251.1">
    <property type="nucleotide sequence ID" value="NZ_JAWLKA010000007.1"/>
</dbReference>
<evidence type="ECO:0000259" key="2">
    <source>
        <dbReference type="Pfam" id="PF00296"/>
    </source>
</evidence>
<gene>
    <name evidence="3" type="ORF">R3Q59_14670</name>
</gene>
<evidence type="ECO:0000313" key="4">
    <source>
        <dbReference type="Proteomes" id="UP001185737"/>
    </source>
</evidence>